<proteinExistence type="predicted"/>
<name>A0A9D2RIM8_9FIRM</name>
<evidence type="ECO:0000313" key="3">
    <source>
        <dbReference type="Proteomes" id="UP000823909"/>
    </source>
</evidence>
<dbReference type="EMBL" id="DWUU01000048">
    <property type="protein sequence ID" value="HJD42981.1"/>
    <property type="molecule type" value="Genomic_DNA"/>
</dbReference>
<dbReference type="Pfam" id="PF02645">
    <property type="entry name" value="DegV"/>
    <property type="match status" value="1"/>
</dbReference>
<keyword evidence="1" id="KW-0446">Lipid-binding</keyword>
<dbReference type="InterPro" id="IPR003797">
    <property type="entry name" value="DegV"/>
</dbReference>
<protein>
    <submittedName>
        <fullName evidence="2">DegV family protein</fullName>
    </submittedName>
</protein>
<sequence length="307" mass="34000">MPGKQTELKIILSADSTCDLDEELKERYNVHYFPLHINLNGKDYLDNIDITPEEIYQEYYDHRTLPKTAAVNVQEYIDHFRPWVEAGYEVIHVNLGHALSSSYQNCCLAARELGHVHVVDSCNLSTGTGLTVAAAGKLLREAEEVISEPGAGRPDTGQIAAAIAEKLREGTGRRHGSFILDTLTFLSAGGRCSAVAAFGANMLKLKPCIQVDNRDGSMGVGKKYRGALDKVLVKYVKDELGKYSDIDTDLLFITHSGIPQDYIDLVRRTVEETMAFREIHVTRASCTISCHCGPNTLGILFETKQEH</sequence>
<reference evidence="2" key="1">
    <citation type="journal article" date="2021" name="PeerJ">
        <title>Extensive microbial diversity within the chicken gut microbiome revealed by metagenomics and culture.</title>
        <authorList>
            <person name="Gilroy R."/>
            <person name="Ravi A."/>
            <person name="Getino M."/>
            <person name="Pursley I."/>
            <person name="Horton D.L."/>
            <person name="Alikhan N.F."/>
            <person name="Baker D."/>
            <person name="Gharbi K."/>
            <person name="Hall N."/>
            <person name="Watson M."/>
            <person name="Adriaenssens E.M."/>
            <person name="Foster-Nyarko E."/>
            <person name="Jarju S."/>
            <person name="Secka A."/>
            <person name="Antonio M."/>
            <person name="Oren A."/>
            <person name="Chaudhuri R.R."/>
            <person name="La Ragione R."/>
            <person name="Hildebrand F."/>
            <person name="Pallen M.J."/>
        </authorList>
    </citation>
    <scope>NUCLEOTIDE SEQUENCE</scope>
    <source>
        <strain evidence="2">ChiBcec15-3976</strain>
    </source>
</reference>
<comment type="caution">
    <text evidence="2">The sequence shown here is derived from an EMBL/GenBank/DDBJ whole genome shotgun (WGS) entry which is preliminary data.</text>
</comment>
<dbReference type="PANTHER" id="PTHR33434">
    <property type="entry name" value="DEGV DOMAIN-CONTAINING PROTEIN DR_1986-RELATED"/>
    <property type="match status" value="1"/>
</dbReference>
<dbReference type="NCBIfam" id="TIGR00762">
    <property type="entry name" value="DegV"/>
    <property type="match status" value="1"/>
</dbReference>
<dbReference type="AlphaFoldDB" id="A0A9D2RIM8"/>
<dbReference type="InterPro" id="IPR050270">
    <property type="entry name" value="DegV_domain_contain"/>
</dbReference>
<dbReference type="GO" id="GO:0008289">
    <property type="term" value="F:lipid binding"/>
    <property type="evidence" value="ECO:0007669"/>
    <property type="project" value="UniProtKB-KW"/>
</dbReference>
<evidence type="ECO:0000313" key="2">
    <source>
        <dbReference type="EMBL" id="HJD42981.1"/>
    </source>
</evidence>
<dbReference type="SUPFAM" id="SSF82549">
    <property type="entry name" value="DAK1/DegV-like"/>
    <property type="match status" value="1"/>
</dbReference>
<reference evidence="2" key="2">
    <citation type="submission" date="2021-04" db="EMBL/GenBank/DDBJ databases">
        <authorList>
            <person name="Gilroy R."/>
        </authorList>
    </citation>
    <scope>NUCLEOTIDE SEQUENCE</scope>
    <source>
        <strain evidence="2">ChiBcec15-3976</strain>
    </source>
</reference>
<evidence type="ECO:0000256" key="1">
    <source>
        <dbReference type="ARBA" id="ARBA00023121"/>
    </source>
</evidence>
<dbReference type="PROSITE" id="PS51482">
    <property type="entry name" value="DEGV"/>
    <property type="match status" value="1"/>
</dbReference>
<dbReference type="InterPro" id="IPR043168">
    <property type="entry name" value="DegV_C"/>
</dbReference>
<gene>
    <name evidence="2" type="ORF">H9910_08245</name>
</gene>
<dbReference type="PANTHER" id="PTHR33434:SF2">
    <property type="entry name" value="FATTY ACID-BINDING PROTEIN TM_1468"/>
    <property type="match status" value="1"/>
</dbReference>
<accession>A0A9D2RIM8</accession>
<dbReference type="Gene3D" id="3.30.1180.10">
    <property type="match status" value="1"/>
</dbReference>
<dbReference type="Proteomes" id="UP000823909">
    <property type="component" value="Unassembled WGS sequence"/>
</dbReference>
<dbReference type="Gene3D" id="3.40.50.10170">
    <property type="match status" value="1"/>
</dbReference>
<organism evidence="2 3">
    <name type="scientific">Candidatus Mediterraneibacter quadrami</name>
    <dbReference type="NCBI Taxonomy" id="2838684"/>
    <lineage>
        <taxon>Bacteria</taxon>
        <taxon>Bacillati</taxon>
        <taxon>Bacillota</taxon>
        <taxon>Clostridia</taxon>
        <taxon>Lachnospirales</taxon>
        <taxon>Lachnospiraceae</taxon>
        <taxon>Mediterraneibacter</taxon>
    </lineage>
</organism>